<evidence type="ECO:0000256" key="6">
    <source>
        <dbReference type="ARBA" id="ARBA00023136"/>
    </source>
</evidence>
<dbReference type="Proteomes" id="UP000001574">
    <property type="component" value="Chromosome"/>
</dbReference>
<organism evidence="9 10">
    <name type="scientific">Mycobacterium avium (strain 104)</name>
    <dbReference type="NCBI Taxonomy" id="243243"/>
    <lineage>
        <taxon>Bacteria</taxon>
        <taxon>Bacillati</taxon>
        <taxon>Actinomycetota</taxon>
        <taxon>Actinomycetes</taxon>
        <taxon>Mycobacteriales</taxon>
        <taxon>Mycobacteriaceae</taxon>
        <taxon>Mycobacterium</taxon>
        <taxon>Mycobacterium avium complex (MAC)</taxon>
    </lineage>
</organism>
<dbReference type="RefSeq" id="WP_003876914.1">
    <property type="nucleotide sequence ID" value="NC_008595.1"/>
</dbReference>
<evidence type="ECO:0000256" key="5">
    <source>
        <dbReference type="ARBA" id="ARBA00022989"/>
    </source>
</evidence>
<evidence type="ECO:0000256" key="2">
    <source>
        <dbReference type="ARBA" id="ARBA00007759"/>
    </source>
</evidence>
<evidence type="ECO:0000256" key="3">
    <source>
        <dbReference type="ARBA" id="ARBA00022475"/>
    </source>
</evidence>
<gene>
    <name evidence="9" type="ordered locus">MAV_0159</name>
</gene>
<dbReference type="HOGENOM" id="CLU_040158_0_0_11"/>
<dbReference type="Pfam" id="PF11203">
    <property type="entry name" value="EccE"/>
    <property type="match status" value="1"/>
</dbReference>
<dbReference type="GeneID" id="75268081"/>
<accession>A0A0H2ZUA2</accession>
<evidence type="ECO:0000256" key="4">
    <source>
        <dbReference type="ARBA" id="ARBA00022692"/>
    </source>
</evidence>
<evidence type="ECO:0000256" key="7">
    <source>
        <dbReference type="SAM" id="Phobius"/>
    </source>
</evidence>
<evidence type="ECO:0000313" key="9">
    <source>
        <dbReference type="EMBL" id="ABK66033.1"/>
    </source>
</evidence>
<proteinExistence type="inferred from homology"/>
<feature type="transmembrane region" description="Helical" evidence="7">
    <location>
        <begin position="20"/>
        <end position="51"/>
    </location>
</feature>
<evidence type="ECO:0000259" key="8">
    <source>
        <dbReference type="Pfam" id="PF11203"/>
    </source>
</evidence>
<dbReference type="InterPro" id="IPR021368">
    <property type="entry name" value="T7SS_EccE"/>
</dbReference>
<evidence type="ECO:0000256" key="1">
    <source>
        <dbReference type="ARBA" id="ARBA00004236"/>
    </source>
</evidence>
<dbReference type="GO" id="GO:0005886">
    <property type="term" value="C:plasma membrane"/>
    <property type="evidence" value="ECO:0007669"/>
    <property type="project" value="UniProtKB-SubCell"/>
</dbReference>
<dbReference type="EMBL" id="CP000479">
    <property type="protein sequence ID" value="ABK66033.1"/>
    <property type="molecule type" value="Genomic_DNA"/>
</dbReference>
<dbReference type="InterPro" id="IPR050051">
    <property type="entry name" value="EccE_dom"/>
</dbReference>
<sequence length="528" mass="57039">MRPNLTGFSRGSNRRVVGVWVVFVLALASWLLGGYIAAAVAVLVGVALVFVRWWGQPAWSWAVLWRRGRRPIDWSAPITVANNRSGGGVRVQDGVAVVAVQLLGRAHRATLVTGSVTVETENVLDVVELAPMLHQALGLQLDSISVVTVGSRHGNVGDYPRVYDSEIGTPPYAGRRETWLIMRLAVIDNAQALRWRTTVGAAAISVAQRIAGLLRCQGLRAKVANATDLAELDRRLGWDAVSGTVQRWKAIRGEAGWMTTYAYPPQAITSRNLSQAWTLRADEVIQNVTVYPDGHCSATITVRTPTPAPTPPSVILRRLNGEQAAAAAANMCGPRPHLRGLRRSRLPAELITEIGPSGVLIGKLPNGDRLLMPVTDAGELSRVFVAADDPIAKRIVIRTAGAGERVCVHTRDMSRWVSVRMPEISVVNSSRPAPRTTVSVVEYAPRRGEGVEAAISPTPRPATVITVAPAGTTLSEAQRHGFEVIIEQVSPAVVNVSAAGKNWLVEMDMFRAEHRYVSLEPVSMSVGM</sequence>
<keyword evidence="3" id="KW-1003">Cell membrane</keyword>
<comment type="similarity">
    <text evidence="2">Belongs to the EccE family.</text>
</comment>
<dbReference type="NCBIfam" id="TIGR03923">
    <property type="entry name" value="T7SS_EccE"/>
    <property type="match status" value="1"/>
</dbReference>
<dbReference type="KEGG" id="mav:MAV_0159"/>
<name>A0A0H2ZUA2_MYCA1</name>
<keyword evidence="6 7" id="KW-0472">Membrane</keyword>
<reference evidence="9 10" key="1">
    <citation type="submission" date="2006-10" db="EMBL/GenBank/DDBJ databases">
        <authorList>
            <person name="Fleischmann R.D."/>
            <person name="Dodson R.J."/>
            <person name="Haft D.H."/>
            <person name="Merkel J.S."/>
            <person name="Nelson W.C."/>
            <person name="Fraser C.M."/>
        </authorList>
    </citation>
    <scope>NUCLEOTIDE SEQUENCE [LARGE SCALE GENOMIC DNA]</scope>
    <source>
        <strain evidence="9 10">104</strain>
    </source>
</reference>
<protein>
    <submittedName>
        <fullName evidence="9">Putative conserved membrane protein</fullName>
    </submittedName>
</protein>
<evidence type="ECO:0000313" key="10">
    <source>
        <dbReference type="Proteomes" id="UP000001574"/>
    </source>
</evidence>
<keyword evidence="4 7" id="KW-0812">Transmembrane</keyword>
<keyword evidence="5 7" id="KW-1133">Transmembrane helix</keyword>
<feature type="domain" description="Type VII secretion system protein EccE" evidence="8">
    <location>
        <begin position="173"/>
        <end position="262"/>
    </location>
</feature>
<dbReference type="AlphaFoldDB" id="A0A0H2ZUA2"/>
<comment type="subcellular location">
    <subcellularLocation>
        <location evidence="1">Cell membrane</location>
    </subcellularLocation>
</comment>